<protein>
    <submittedName>
        <fullName evidence="10">NLP/P60 protein</fullName>
    </submittedName>
</protein>
<dbReference type="STRING" id="868595.Desca_0565"/>
<dbReference type="AlphaFoldDB" id="F6B7T3"/>
<dbReference type="InterPro" id="IPR038765">
    <property type="entry name" value="Papain-like_cys_pep_sf"/>
</dbReference>
<dbReference type="InterPro" id="IPR000064">
    <property type="entry name" value="NLP_P60_dom"/>
</dbReference>
<gene>
    <name evidence="10" type="ordered locus">Desca_0565</name>
</gene>
<evidence type="ECO:0000256" key="7">
    <source>
        <dbReference type="SAM" id="SignalP"/>
    </source>
</evidence>
<organism evidence="10 11">
    <name type="scientific">Desulfotomaculum nigrificans (strain DSM 14880 / VKM B-2319 / CO-1-SRB)</name>
    <name type="common">Desulfotomaculum carboxydivorans</name>
    <dbReference type="NCBI Taxonomy" id="868595"/>
    <lineage>
        <taxon>Bacteria</taxon>
        <taxon>Bacillati</taxon>
        <taxon>Bacillota</taxon>
        <taxon>Clostridia</taxon>
        <taxon>Eubacteriales</taxon>
        <taxon>Desulfotomaculaceae</taxon>
        <taxon>Desulfotomaculum</taxon>
    </lineage>
</organism>
<dbReference type="HOGENOM" id="CLU_016043_6_2_9"/>
<dbReference type="InterPro" id="IPR018392">
    <property type="entry name" value="LysM"/>
</dbReference>
<dbReference type="CDD" id="cd00118">
    <property type="entry name" value="LysM"/>
    <property type="match status" value="1"/>
</dbReference>
<evidence type="ECO:0000313" key="10">
    <source>
        <dbReference type="EMBL" id="AEF93455.1"/>
    </source>
</evidence>
<evidence type="ECO:0000256" key="6">
    <source>
        <dbReference type="ARBA" id="ARBA00022807"/>
    </source>
</evidence>
<dbReference type="Pfam" id="PF00877">
    <property type="entry name" value="NLPC_P60"/>
    <property type="match status" value="1"/>
</dbReference>
<evidence type="ECO:0000256" key="3">
    <source>
        <dbReference type="ARBA" id="ARBA00022729"/>
    </source>
</evidence>
<feature type="chain" id="PRO_5003331921" evidence="7">
    <location>
        <begin position="28"/>
        <end position="215"/>
    </location>
</feature>
<dbReference type="MEROPS" id="C40.006"/>
<dbReference type="Proteomes" id="UP000009226">
    <property type="component" value="Chromosome"/>
</dbReference>
<evidence type="ECO:0000259" key="9">
    <source>
        <dbReference type="PROSITE" id="PS51935"/>
    </source>
</evidence>
<dbReference type="EMBL" id="CP002736">
    <property type="protein sequence ID" value="AEF93455.1"/>
    <property type="molecule type" value="Genomic_DNA"/>
</dbReference>
<sequence length="215" mass="23014" precursor="true">MHFLKRAGVVAASFCLATLLWNGSAFAAEVTVKPGDSLWAIANRTGTTVEAIKKLNNLSSDLIHPGNVLKVPDKIGNKSWRPANAVQRVSRGEVDRGEAVVDYAKQFIGVPYRSGGTTPAGFDCSGYVSYVFKHFGIDLVHTAAGQYNAGPAVNKANLQPGDLVFFNTGGGISHSGIYVGNNQFIHASTSQGVIISSLEDSYWAPKYRGANRIIR</sequence>
<evidence type="ECO:0000313" key="11">
    <source>
        <dbReference type="Proteomes" id="UP000009226"/>
    </source>
</evidence>
<dbReference type="Gene3D" id="3.10.350.10">
    <property type="entry name" value="LysM domain"/>
    <property type="match status" value="1"/>
</dbReference>
<keyword evidence="2" id="KW-0645">Protease</keyword>
<keyword evidence="11" id="KW-1185">Reference proteome</keyword>
<dbReference type="eggNOG" id="COG0791">
    <property type="taxonomic scope" value="Bacteria"/>
</dbReference>
<keyword evidence="4" id="KW-0677">Repeat</keyword>
<name>F6B7T3_DESCC</name>
<dbReference type="Gene3D" id="3.90.1720.10">
    <property type="entry name" value="endopeptidase domain like (from Nostoc punctiforme)"/>
    <property type="match status" value="1"/>
</dbReference>
<feature type="domain" description="LysM" evidence="8">
    <location>
        <begin position="28"/>
        <end position="71"/>
    </location>
</feature>
<evidence type="ECO:0000256" key="5">
    <source>
        <dbReference type="ARBA" id="ARBA00022801"/>
    </source>
</evidence>
<feature type="signal peptide" evidence="7">
    <location>
        <begin position="1"/>
        <end position="27"/>
    </location>
</feature>
<keyword evidence="5" id="KW-0378">Hydrolase</keyword>
<dbReference type="PROSITE" id="PS51935">
    <property type="entry name" value="NLPC_P60"/>
    <property type="match status" value="1"/>
</dbReference>
<keyword evidence="6" id="KW-0788">Thiol protease</keyword>
<dbReference type="InterPro" id="IPR051202">
    <property type="entry name" value="Peptidase_C40"/>
</dbReference>
<dbReference type="PANTHER" id="PTHR47053:SF1">
    <property type="entry name" value="MUREIN DD-ENDOPEPTIDASE MEPH-RELATED"/>
    <property type="match status" value="1"/>
</dbReference>
<dbReference type="PROSITE" id="PS51782">
    <property type="entry name" value="LYSM"/>
    <property type="match status" value="1"/>
</dbReference>
<keyword evidence="3 7" id="KW-0732">Signal</keyword>
<dbReference type="InterPro" id="IPR036779">
    <property type="entry name" value="LysM_dom_sf"/>
</dbReference>
<reference evidence="10" key="1">
    <citation type="submission" date="2011-05" db="EMBL/GenBank/DDBJ databases">
        <title>Complete sequence of Desulfotomaculum carboxydivorans CO-1-SRB.</title>
        <authorList>
            <consortium name="US DOE Joint Genome Institute"/>
            <person name="Lucas S."/>
            <person name="Han J."/>
            <person name="Lapidus A."/>
            <person name="Cheng J.-F."/>
            <person name="Goodwin L."/>
            <person name="Pitluck S."/>
            <person name="Peters L."/>
            <person name="Mikhailova N."/>
            <person name="Lu M."/>
            <person name="Han C."/>
            <person name="Tapia R."/>
            <person name="Land M."/>
            <person name="Hauser L."/>
            <person name="Kyrpides N."/>
            <person name="Ivanova N."/>
            <person name="Pagani I."/>
            <person name="Stams A."/>
            <person name="Plugge C."/>
            <person name="Muyzer G."/>
            <person name="Kuever J."/>
            <person name="Parshina S."/>
            <person name="Ivanova A."/>
            <person name="Nazina T."/>
            <person name="Woyke T."/>
        </authorList>
    </citation>
    <scope>NUCLEOTIDE SEQUENCE [LARGE SCALE GENOMIC DNA]</scope>
    <source>
        <strain evidence="10">CO-1-SRB</strain>
    </source>
</reference>
<dbReference type="SUPFAM" id="SSF54001">
    <property type="entry name" value="Cysteine proteinases"/>
    <property type="match status" value="1"/>
</dbReference>
<dbReference type="SMART" id="SM00257">
    <property type="entry name" value="LysM"/>
    <property type="match status" value="1"/>
</dbReference>
<dbReference type="GO" id="GO:0008234">
    <property type="term" value="F:cysteine-type peptidase activity"/>
    <property type="evidence" value="ECO:0007669"/>
    <property type="project" value="UniProtKB-KW"/>
</dbReference>
<feature type="domain" description="NlpC/P60" evidence="9">
    <location>
        <begin position="94"/>
        <end position="214"/>
    </location>
</feature>
<dbReference type="GO" id="GO:0006508">
    <property type="term" value="P:proteolysis"/>
    <property type="evidence" value="ECO:0007669"/>
    <property type="project" value="UniProtKB-KW"/>
</dbReference>
<evidence type="ECO:0000259" key="8">
    <source>
        <dbReference type="PROSITE" id="PS51782"/>
    </source>
</evidence>
<evidence type="ECO:0000256" key="2">
    <source>
        <dbReference type="ARBA" id="ARBA00022670"/>
    </source>
</evidence>
<accession>F6B7T3</accession>
<dbReference type="Pfam" id="PF01476">
    <property type="entry name" value="LysM"/>
    <property type="match status" value="1"/>
</dbReference>
<comment type="similarity">
    <text evidence="1">Belongs to the peptidase C40 family.</text>
</comment>
<evidence type="ECO:0000256" key="4">
    <source>
        <dbReference type="ARBA" id="ARBA00022737"/>
    </source>
</evidence>
<dbReference type="SUPFAM" id="SSF54106">
    <property type="entry name" value="LysM domain"/>
    <property type="match status" value="1"/>
</dbReference>
<proteinExistence type="inferred from homology"/>
<evidence type="ECO:0000256" key="1">
    <source>
        <dbReference type="ARBA" id="ARBA00007074"/>
    </source>
</evidence>
<dbReference type="PANTHER" id="PTHR47053">
    <property type="entry name" value="MUREIN DD-ENDOPEPTIDASE MEPH-RELATED"/>
    <property type="match status" value="1"/>
</dbReference>
<dbReference type="KEGG" id="dca:Desca_0565"/>
<dbReference type="RefSeq" id="WP_003541474.1">
    <property type="nucleotide sequence ID" value="NC_015565.1"/>
</dbReference>